<evidence type="ECO:0000256" key="1">
    <source>
        <dbReference type="ARBA" id="ARBA00004141"/>
    </source>
</evidence>
<dbReference type="CDD" id="cd01115">
    <property type="entry name" value="SLC13_permease"/>
    <property type="match status" value="1"/>
</dbReference>
<sequence>MTFDQIAALAVLVAVVGVLIHGKMRADVVALTGAAVLLLLGVVRPVEVQGAFASPAVIALAGLFVIAYAIELSGLLGWLIRQATQLSARIGARGIWIVIGLCGSVGGFLNNTPVVVLAAPVIRDVAQSLRLSPKRFLMPLSHFTVMGGLLTLIGTSTNLLVNDMARNAGQPVFGLFEITPVGLAIAVVGGLWLYFVGARQLGRSVAMDEAEAARLAEMEEARRRAEAEAINRRKRLLPFGLPRLGGSRNQVDGSGDAHLGDVELYGAADRPLRLKPAAISLGVFVLVILSAALGWAPIAASAFAGAVGLILLRVITPEEAYAGLRPEILLLIAGMVVVGTAIEVTGLASAGADRLIGVIRPLGPLGALIVLYGVTLFATELLSNATVAVLITPIAVALAESLGVDPRPFLVCVMMAASAAFATPFGYQTNVLVFNMGGYSYMDFVRVGLPLNLITWIAAMVAIPIFFPF</sequence>
<evidence type="ECO:0000256" key="6">
    <source>
        <dbReference type="ARBA" id="ARBA00023136"/>
    </source>
</evidence>
<feature type="coiled-coil region" evidence="7">
    <location>
        <begin position="208"/>
        <end position="235"/>
    </location>
</feature>
<evidence type="ECO:0000313" key="11">
    <source>
        <dbReference type="Proteomes" id="UP000031166"/>
    </source>
</evidence>
<dbReference type="RefSeq" id="WP_039247098.1">
    <property type="nucleotide sequence ID" value="NZ_JWSY01000020.1"/>
</dbReference>
<name>A0A0B4CQZ2_9CAUL</name>
<keyword evidence="7" id="KW-0175">Coiled coil</keyword>
<dbReference type="STRING" id="172043.RM53_11860"/>
<feature type="transmembrane region" description="Helical" evidence="8">
    <location>
        <begin position="28"/>
        <end position="46"/>
    </location>
</feature>
<proteinExistence type="predicted"/>
<accession>A0A0B4CQZ2</accession>
<dbReference type="InterPro" id="IPR004680">
    <property type="entry name" value="Cit_transptr-like_dom"/>
</dbReference>
<feature type="transmembrane region" description="Helical" evidence="8">
    <location>
        <begin position="52"/>
        <end position="78"/>
    </location>
</feature>
<evidence type="ECO:0000256" key="4">
    <source>
        <dbReference type="ARBA" id="ARBA00022737"/>
    </source>
</evidence>
<feature type="transmembrane region" description="Helical" evidence="8">
    <location>
        <begin position="90"/>
        <end position="109"/>
    </location>
</feature>
<dbReference type="InterPro" id="IPR051679">
    <property type="entry name" value="DASS-Related_Transporters"/>
</dbReference>
<gene>
    <name evidence="10" type="ORF">RM53_11860</name>
</gene>
<comment type="subcellular location">
    <subcellularLocation>
        <location evidence="1">Membrane</location>
        <topology evidence="1">Multi-pass membrane protein</topology>
    </subcellularLocation>
</comment>
<keyword evidence="6 8" id="KW-0472">Membrane</keyword>
<evidence type="ECO:0000256" key="3">
    <source>
        <dbReference type="ARBA" id="ARBA00022692"/>
    </source>
</evidence>
<feature type="transmembrane region" description="Helical" evidence="8">
    <location>
        <begin position="369"/>
        <end position="396"/>
    </location>
</feature>
<dbReference type="EMBL" id="JWSY01000020">
    <property type="protein sequence ID" value="KIC56771.1"/>
    <property type="molecule type" value="Genomic_DNA"/>
</dbReference>
<keyword evidence="4" id="KW-0677">Repeat</keyword>
<comment type="caution">
    <text evidence="10">The sequence shown here is derived from an EMBL/GenBank/DDBJ whole genome shotgun (WGS) entry which is preliminary data.</text>
</comment>
<evidence type="ECO:0000256" key="2">
    <source>
        <dbReference type="ARBA" id="ARBA00022448"/>
    </source>
</evidence>
<dbReference type="Proteomes" id="UP000031166">
    <property type="component" value="Unassembled WGS sequence"/>
</dbReference>
<dbReference type="AlphaFoldDB" id="A0A0B4CQZ2"/>
<feature type="domain" description="Citrate transporter-like" evidence="9">
    <location>
        <begin position="19"/>
        <end position="403"/>
    </location>
</feature>
<dbReference type="GO" id="GO:0005886">
    <property type="term" value="C:plasma membrane"/>
    <property type="evidence" value="ECO:0007669"/>
    <property type="project" value="TreeGrafter"/>
</dbReference>
<feature type="transmembrane region" description="Helical" evidence="8">
    <location>
        <begin position="328"/>
        <end position="349"/>
    </location>
</feature>
<dbReference type="PANTHER" id="PTHR43652:SF2">
    <property type="entry name" value="BASIC AMINO ACID ANTIPORTER YFCC-RELATED"/>
    <property type="match status" value="1"/>
</dbReference>
<dbReference type="GO" id="GO:0055085">
    <property type="term" value="P:transmembrane transport"/>
    <property type="evidence" value="ECO:0007669"/>
    <property type="project" value="InterPro"/>
</dbReference>
<dbReference type="Pfam" id="PF03600">
    <property type="entry name" value="CitMHS"/>
    <property type="match status" value="1"/>
</dbReference>
<feature type="transmembrane region" description="Helical" evidence="8">
    <location>
        <begin position="283"/>
        <end position="316"/>
    </location>
</feature>
<feature type="transmembrane region" description="Helical" evidence="8">
    <location>
        <begin position="6"/>
        <end position="21"/>
    </location>
</feature>
<dbReference type="PANTHER" id="PTHR43652">
    <property type="entry name" value="BASIC AMINO ACID ANTIPORTER YFCC-RELATED"/>
    <property type="match status" value="1"/>
</dbReference>
<feature type="transmembrane region" description="Helical" evidence="8">
    <location>
        <begin position="408"/>
        <end position="427"/>
    </location>
</feature>
<evidence type="ECO:0000259" key="9">
    <source>
        <dbReference type="Pfam" id="PF03600"/>
    </source>
</evidence>
<keyword evidence="3 8" id="KW-0812">Transmembrane</keyword>
<organism evidence="10 11">
    <name type="scientific">Brevundimonas nasdae</name>
    <dbReference type="NCBI Taxonomy" id="172043"/>
    <lineage>
        <taxon>Bacteria</taxon>
        <taxon>Pseudomonadati</taxon>
        <taxon>Pseudomonadota</taxon>
        <taxon>Alphaproteobacteria</taxon>
        <taxon>Caulobacterales</taxon>
        <taxon>Caulobacteraceae</taxon>
        <taxon>Brevundimonas</taxon>
    </lineage>
</organism>
<evidence type="ECO:0000313" key="10">
    <source>
        <dbReference type="EMBL" id="KIC56771.1"/>
    </source>
</evidence>
<evidence type="ECO:0000256" key="8">
    <source>
        <dbReference type="SAM" id="Phobius"/>
    </source>
</evidence>
<keyword evidence="2" id="KW-0813">Transport</keyword>
<evidence type="ECO:0000256" key="5">
    <source>
        <dbReference type="ARBA" id="ARBA00022989"/>
    </source>
</evidence>
<evidence type="ECO:0000256" key="7">
    <source>
        <dbReference type="SAM" id="Coils"/>
    </source>
</evidence>
<feature type="transmembrane region" description="Helical" evidence="8">
    <location>
        <begin position="173"/>
        <end position="195"/>
    </location>
</feature>
<protein>
    <submittedName>
        <fullName evidence="10">Carboxylate transporter</fullName>
    </submittedName>
</protein>
<feature type="transmembrane region" description="Helical" evidence="8">
    <location>
        <begin position="140"/>
        <end position="161"/>
    </location>
</feature>
<feature type="transmembrane region" description="Helical" evidence="8">
    <location>
        <begin position="447"/>
        <end position="467"/>
    </location>
</feature>
<reference evidence="10 11" key="1">
    <citation type="submission" date="2014-12" db="EMBL/GenBank/DDBJ databases">
        <title>Genome sequencing of Brevundimonas nasdae TPW30.</title>
        <authorList>
            <person name="Tan P.W."/>
            <person name="Chan K.-G."/>
        </authorList>
    </citation>
    <scope>NUCLEOTIDE SEQUENCE [LARGE SCALE GENOMIC DNA]</scope>
    <source>
        <strain evidence="10 11">TPW30</strain>
    </source>
</reference>
<keyword evidence="5 8" id="KW-1133">Transmembrane helix</keyword>